<keyword evidence="1" id="KW-0472">Membrane</keyword>
<keyword evidence="1" id="KW-1133">Transmembrane helix</keyword>
<accession>A0A1J4K069</accession>
<organism evidence="2 3">
    <name type="scientific">Tritrichomonas foetus</name>
    <dbReference type="NCBI Taxonomy" id="1144522"/>
    <lineage>
        <taxon>Eukaryota</taxon>
        <taxon>Metamonada</taxon>
        <taxon>Parabasalia</taxon>
        <taxon>Tritrichomonadida</taxon>
        <taxon>Tritrichomonadidae</taxon>
        <taxon>Tritrichomonas</taxon>
    </lineage>
</organism>
<feature type="transmembrane region" description="Helical" evidence="1">
    <location>
        <begin position="29"/>
        <end position="51"/>
    </location>
</feature>
<name>A0A1J4K069_9EUKA</name>
<evidence type="ECO:0000313" key="2">
    <source>
        <dbReference type="EMBL" id="OHT04815.1"/>
    </source>
</evidence>
<dbReference type="EMBL" id="MLAK01000780">
    <property type="protein sequence ID" value="OHT04815.1"/>
    <property type="molecule type" value="Genomic_DNA"/>
</dbReference>
<dbReference type="RefSeq" id="XP_068357951.1">
    <property type="nucleotide sequence ID" value="XM_068505655.1"/>
</dbReference>
<sequence>MSIHNTYINIIQNNYIIEETMKLNHGYEAFAYMAAVFAPTLYLSLLVFYLFEGRYSGYLPTISETGLEFPNNDFMVTFFTAIAASALFGLKAFAYYLEEFYQPNSIIKFIINLIPISSSISFLLISVFPMNTQPFGHFSSTFVAFFGFCLFQLITLFYTRNDTTLFMNIFRFLFILMQIVQLIICAIAEHVWSHRINVTIQMIGEYMIVSGTFLFFLSYMSALKNICFQIKPA</sequence>
<gene>
    <name evidence="2" type="ORF">TRFO_27595</name>
</gene>
<feature type="transmembrane region" description="Helical" evidence="1">
    <location>
        <begin position="74"/>
        <end position="97"/>
    </location>
</feature>
<dbReference type="Proteomes" id="UP000179807">
    <property type="component" value="Unassembled WGS sequence"/>
</dbReference>
<reference evidence="2" key="1">
    <citation type="submission" date="2016-10" db="EMBL/GenBank/DDBJ databases">
        <authorList>
            <person name="Benchimol M."/>
            <person name="Almeida L.G."/>
            <person name="Vasconcelos A.T."/>
            <person name="Perreira-Neves A."/>
            <person name="Rosa I.A."/>
            <person name="Tasca T."/>
            <person name="Bogo M.R."/>
            <person name="de Souza W."/>
        </authorList>
    </citation>
    <scope>NUCLEOTIDE SEQUENCE [LARGE SCALE GENOMIC DNA]</scope>
    <source>
        <strain evidence="2">K</strain>
    </source>
</reference>
<proteinExistence type="predicted"/>
<feature type="transmembrane region" description="Helical" evidence="1">
    <location>
        <begin position="109"/>
        <end position="129"/>
    </location>
</feature>
<comment type="caution">
    <text evidence="2">The sequence shown here is derived from an EMBL/GenBank/DDBJ whole genome shotgun (WGS) entry which is preliminary data.</text>
</comment>
<dbReference type="VEuPathDB" id="TrichDB:TRFO_27595"/>
<evidence type="ECO:0000256" key="1">
    <source>
        <dbReference type="SAM" id="Phobius"/>
    </source>
</evidence>
<feature type="transmembrane region" description="Helical" evidence="1">
    <location>
        <begin position="170"/>
        <end position="192"/>
    </location>
</feature>
<evidence type="ECO:0008006" key="4">
    <source>
        <dbReference type="Google" id="ProtNLM"/>
    </source>
</evidence>
<protein>
    <recommendedName>
        <fullName evidence="4">Frag1/DRAM/Sfk1 family protein</fullName>
    </recommendedName>
</protein>
<evidence type="ECO:0000313" key="3">
    <source>
        <dbReference type="Proteomes" id="UP000179807"/>
    </source>
</evidence>
<dbReference type="GeneID" id="94840359"/>
<feature type="transmembrane region" description="Helical" evidence="1">
    <location>
        <begin position="135"/>
        <end position="158"/>
    </location>
</feature>
<keyword evidence="1" id="KW-0812">Transmembrane</keyword>
<keyword evidence="3" id="KW-1185">Reference proteome</keyword>
<dbReference type="AlphaFoldDB" id="A0A1J4K069"/>
<feature type="transmembrane region" description="Helical" evidence="1">
    <location>
        <begin position="198"/>
        <end position="219"/>
    </location>
</feature>